<protein>
    <recommendedName>
        <fullName evidence="4">Lipoprotein</fullName>
    </recommendedName>
</protein>
<evidence type="ECO:0000256" key="1">
    <source>
        <dbReference type="SAM" id="MobiDB-lite"/>
    </source>
</evidence>
<feature type="region of interest" description="Disordered" evidence="1">
    <location>
        <begin position="24"/>
        <end position="43"/>
    </location>
</feature>
<name>A0A0U0ZP29_9MYCO</name>
<organism evidence="2 3">
    <name type="scientific">Mycobacteroides abscessus</name>
    <dbReference type="NCBI Taxonomy" id="36809"/>
    <lineage>
        <taxon>Bacteria</taxon>
        <taxon>Bacillati</taxon>
        <taxon>Actinomycetota</taxon>
        <taxon>Actinomycetes</taxon>
        <taxon>Mycobacteriales</taxon>
        <taxon>Mycobacteriaceae</taxon>
        <taxon>Mycobacteroides</taxon>
    </lineage>
</organism>
<feature type="compositionally biased region" description="Polar residues" evidence="1">
    <location>
        <begin position="24"/>
        <end position="37"/>
    </location>
</feature>
<dbReference type="Proteomes" id="UP000045782">
    <property type="component" value="Unassembled WGS sequence"/>
</dbReference>
<gene>
    <name evidence="2" type="ORF">ERS075579_03296</name>
</gene>
<evidence type="ECO:0000313" key="2">
    <source>
        <dbReference type="EMBL" id="CPV60917.1"/>
    </source>
</evidence>
<dbReference type="PROSITE" id="PS51257">
    <property type="entry name" value="PROKAR_LIPOPROTEIN"/>
    <property type="match status" value="1"/>
</dbReference>
<evidence type="ECO:0000313" key="3">
    <source>
        <dbReference type="Proteomes" id="UP000045782"/>
    </source>
</evidence>
<dbReference type="AlphaFoldDB" id="A0A0U0ZP29"/>
<dbReference type="EMBL" id="CSWP01000006">
    <property type="protein sequence ID" value="CPV60917.1"/>
    <property type="molecule type" value="Genomic_DNA"/>
</dbReference>
<reference evidence="2 3" key="1">
    <citation type="submission" date="2015-03" db="EMBL/GenBank/DDBJ databases">
        <authorList>
            <person name="Murphy D."/>
        </authorList>
    </citation>
    <scope>NUCLEOTIDE SEQUENCE [LARGE SCALE GENOMIC DNA]</scope>
    <source>
        <strain evidence="2 3">PAP088</strain>
    </source>
</reference>
<accession>A0A0U0ZP29</accession>
<sequence length="163" mass="18245">MTRLQQSCAIPLLASVAVLTGCSSTKSHHPVTTSTTAEPELKGAGGREAMASFGLEMPTNVQHEQLAQPHDDSLRFQGVVTFVAPWQQVIEQTCKNLQHKSFDEPPILQGIDYTLYRSYVFPPIDFDNYGSCYQFTSGRKINVLVPRINGDPTHVILYDMRFR</sequence>
<proteinExistence type="predicted"/>
<evidence type="ECO:0008006" key="4">
    <source>
        <dbReference type="Google" id="ProtNLM"/>
    </source>
</evidence>
<dbReference type="RefSeq" id="WP_016893511.1">
    <property type="nucleotide sequence ID" value="NZ_CSWP01000006.1"/>
</dbReference>